<sequence length="107" mass="11742">MHFDSGHHPMTSFALGKARESVRLLLTKSHPVRTPDFLAETPGKRAGGSPKGKRSEPLMVNRNTRGLTGVLIGRSFVDLSGCFAISRELCSIADYANVYGYDFDQDL</sequence>
<protein>
    <submittedName>
        <fullName evidence="2">SFRICE_012840</fullName>
    </submittedName>
</protein>
<name>A0A2H1V4L9_SPOFR</name>
<feature type="region of interest" description="Disordered" evidence="1">
    <location>
        <begin position="34"/>
        <end position="60"/>
    </location>
</feature>
<proteinExistence type="predicted"/>
<dbReference type="AlphaFoldDB" id="A0A2H1V4L9"/>
<organism evidence="2">
    <name type="scientific">Spodoptera frugiperda</name>
    <name type="common">Fall armyworm</name>
    <dbReference type="NCBI Taxonomy" id="7108"/>
    <lineage>
        <taxon>Eukaryota</taxon>
        <taxon>Metazoa</taxon>
        <taxon>Ecdysozoa</taxon>
        <taxon>Arthropoda</taxon>
        <taxon>Hexapoda</taxon>
        <taxon>Insecta</taxon>
        <taxon>Pterygota</taxon>
        <taxon>Neoptera</taxon>
        <taxon>Endopterygota</taxon>
        <taxon>Lepidoptera</taxon>
        <taxon>Glossata</taxon>
        <taxon>Ditrysia</taxon>
        <taxon>Noctuoidea</taxon>
        <taxon>Noctuidae</taxon>
        <taxon>Amphipyrinae</taxon>
        <taxon>Spodoptera</taxon>
    </lineage>
</organism>
<accession>A0A2H1V4L9</accession>
<reference evidence="2" key="1">
    <citation type="submission" date="2016-07" db="EMBL/GenBank/DDBJ databases">
        <authorList>
            <person name="Bretaudeau A."/>
        </authorList>
    </citation>
    <scope>NUCLEOTIDE SEQUENCE</scope>
    <source>
        <strain evidence="2">Rice</strain>
        <tissue evidence="2">Whole body</tissue>
    </source>
</reference>
<gene>
    <name evidence="2" type="ORF">SFRICE_012840</name>
</gene>
<evidence type="ECO:0000256" key="1">
    <source>
        <dbReference type="SAM" id="MobiDB-lite"/>
    </source>
</evidence>
<evidence type="ECO:0000313" key="2">
    <source>
        <dbReference type="EMBL" id="SOQ35783.1"/>
    </source>
</evidence>
<dbReference type="EMBL" id="ODYU01000648">
    <property type="protein sequence ID" value="SOQ35783.1"/>
    <property type="molecule type" value="Genomic_DNA"/>
</dbReference>